<accession>A0A9N9DUQ8</accession>
<proteinExistence type="predicted"/>
<evidence type="ECO:0000313" key="2">
    <source>
        <dbReference type="Proteomes" id="UP000789831"/>
    </source>
</evidence>
<evidence type="ECO:0000313" key="1">
    <source>
        <dbReference type="EMBL" id="CAG8653265.1"/>
    </source>
</evidence>
<keyword evidence="2" id="KW-1185">Reference proteome</keyword>
<name>A0A9N9DUQ8_9GLOM</name>
<dbReference type="Proteomes" id="UP000789831">
    <property type="component" value="Unassembled WGS sequence"/>
</dbReference>
<dbReference type="OrthoDB" id="2429651at2759"/>
<dbReference type="AlphaFoldDB" id="A0A9N9DUQ8"/>
<sequence>NDYELDENSQDSYTSDPDMATIAELANTIDDYLNNSGTNRTILSNQIKRVTRQIHYKYNNLQTDLKNEQQQRYNAEAEQDICQTELTQTQGDLNLITTTYNNERVVCQQYFLELQQLPQMIALETDNACDFNDAVKYDVLKSKIEGKFAPVPANAPYTHGNPAINTPAILWGYLNIKYQRETIGSQQSAIQRLTQERFQSYDTLDSYKAKI</sequence>
<reference evidence="1" key="1">
    <citation type="submission" date="2021-06" db="EMBL/GenBank/DDBJ databases">
        <authorList>
            <person name="Kallberg Y."/>
            <person name="Tangrot J."/>
            <person name="Rosling A."/>
        </authorList>
    </citation>
    <scope>NUCLEOTIDE SEQUENCE</scope>
    <source>
        <strain evidence="1">MT106</strain>
    </source>
</reference>
<protein>
    <submittedName>
        <fullName evidence="1">648_t:CDS:1</fullName>
    </submittedName>
</protein>
<comment type="caution">
    <text evidence="1">The sequence shown here is derived from an EMBL/GenBank/DDBJ whole genome shotgun (WGS) entry which is preliminary data.</text>
</comment>
<dbReference type="EMBL" id="CAJVPL010004992">
    <property type="protein sequence ID" value="CAG8653265.1"/>
    <property type="molecule type" value="Genomic_DNA"/>
</dbReference>
<feature type="non-terminal residue" evidence="1">
    <location>
        <position position="211"/>
    </location>
</feature>
<organism evidence="1 2">
    <name type="scientific">Ambispora gerdemannii</name>
    <dbReference type="NCBI Taxonomy" id="144530"/>
    <lineage>
        <taxon>Eukaryota</taxon>
        <taxon>Fungi</taxon>
        <taxon>Fungi incertae sedis</taxon>
        <taxon>Mucoromycota</taxon>
        <taxon>Glomeromycotina</taxon>
        <taxon>Glomeromycetes</taxon>
        <taxon>Archaeosporales</taxon>
        <taxon>Ambisporaceae</taxon>
        <taxon>Ambispora</taxon>
    </lineage>
</organism>
<gene>
    <name evidence="1" type="ORF">AGERDE_LOCUS11489</name>
</gene>